<evidence type="ECO:0000313" key="1">
    <source>
        <dbReference type="EMBL" id="OIU71809.1"/>
    </source>
</evidence>
<dbReference type="EMBL" id="MINN01000074">
    <property type="protein sequence ID" value="OIU71809.1"/>
    <property type="molecule type" value="Genomic_DNA"/>
</dbReference>
<sequence length="95" mass="10555">MDLCALKPFEKGDLASHTVVAPFISQKVIDECTEKEVSLNGLEGISLIAPFISKEVIRVCAEQSYHRILVSIAPFNEMEFLNDLAVARSKVFQSK</sequence>
<dbReference type="AlphaFoldDB" id="A0A1J6X0Z0"/>
<accession>A0A1J6X0Z0</accession>
<dbReference type="Proteomes" id="UP000182062">
    <property type="component" value="Unassembled WGS sequence"/>
</dbReference>
<organism evidence="1 2">
    <name type="scientific">Rossellomorea aquimaris</name>
    <dbReference type="NCBI Taxonomy" id="189382"/>
    <lineage>
        <taxon>Bacteria</taxon>
        <taxon>Bacillati</taxon>
        <taxon>Bacillota</taxon>
        <taxon>Bacilli</taxon>
        <taxon>Bacillales</taxon>
        <taxon>Bacillaceae</taxon>
        <taxon>Rossellomorea</taxon>
    </lineage>
</organism>
<reference evidence="1 2" key="1">
    <citation type="submission" date="2016-09" db="EMBL/GenBank/DDBJ databases">
        <title>Bacillus aquimaris SAMM genome sequence reveals colonization and biosurfactant production capacities.</title>
        <authorList>
            <person name="Waghmode S.R."/>
            <person name="Suryavanshi M.V."/>
        </authorList>
    </citation>
    <scope>NUCLEOTIDE SEQUENCE [LARGE SCALE GENOMIC DNA]</scope>
    <source>
        <strain evidence="1 2">SAMM</strain>
    </source>
</reference>
<name>A0A1J6X0Z0_9BACI</name>
<comment type="caution">
    <text evidence="1">The sequence shown here is derived from an EMBL/GenBank/DDBJ whole genome shotgun (WGS) entry which is preliminary data.</text>
</comment>
<evidence type="ECO:0000313" key="2">
    <source>
        <dbReference type="Proteomes" id="UP000182062"/>
    </source>
</evidence>
<protein>
    <submittedName>
        <fullName evidence="1">Uncharacterized protein</fullName>
    </submittedName>
</protein>
<keyword evidence="2" id="KW-1185">Reference proteome</keyword>
<gene>
    <name evidence="1" type="ORF">BHE18_03900</name>
</gene>
<proteinExistence type="predicted"/>